<keyword evidence="2" id="KW-0812">Transmembrane</keyword>
<proteinExistence type="predicted"/>
<evidence type="ECO:0000313" key="4">
    <source>
        <dbReference type="Proteomes" id="UP000722989"/>
    </source>
</evidence>
<name>A0ABX0XT81_9ACTN</name>
<keyword evidence="2" id="KW-0472">Membrane</keyword>
<dbReference type="Proteomes" id="UP000722989">
    <property type="component" value="Unassembled WGS sequence"/>
</dbReference>
<evidence type="ECO:0000256" key="2">
    <source>
        <dbReference type="SAM" id="Phobius"/>
    </source>
</evidence>
<reference evidence="3 4" key="1">
    <citation type="submission" date="2020-03" db="EMBL/GenBank/DDBJ databases">
        <title>WGS of the type strain of Planosporangium spp.</title>
        <authorList>
            <person name="Thawai C."/>
        </authorList>
    </citation>
    <scope>NUCLEOTIDE SEQUENCE [LARGE SCALE GENOMIC DNA]</scope>
    <source>
        <strain evidence="3 4">TBRC 5610</strain>
    </source>
</reference>
<feature type="region of interest" description="Disordered" evidence="1">
    <location>
        <begin position="333"/>
        <end position="502"/>
    </location>
</feature>
<evidence type="ECO:0000313" key="3">
    <source>
        <dbReference type="EMBL" id="NJC69209.1"/>
    </source>
</evidence>
<accession>A0ABX0XT81</accession>
<feature type="transmembrane region" description="Helical" evidence="2">
    <location>
        <begin position="43"/>
        <end position="64"/>
    </location>
</feature>
<comment type="caution">
    <text evidence="3">The sequence shown here is derived from an EMBL/GenBank/DDBJ whole genome shotgun (WGS) entry which is preliminary data.</text>
</comment>
<keyword evidence="2" id="KW-1133">Transmembrane helix</keyword>
<dbReference type="RefSeq" id="WP_167924120.1">
    <property type="nucleotide sequence ID" value="NZ_JAATVY010000003.1"/>
</dbReference>
<evidence type="ECO:0000256" key="1">
    <source>
        <dbReference type="SAM" id="MobiDB-lite"/>
    </source>
</evidence>
<feature type="compositionally biased region" description="Basic and acidic residues" evidence="1">
    <location>
        <begin position="472"/>
        <end position="502"/>
    </location>
</feature>
<gene>
    <name evidence="3" type="ORF">HC031_05675</name>
</gene>
<feature type="transmembrane region" description="Helical" evidence="2">
    <location>
        <begin position="18"/>
        <end position="37"/>
    </location>
</feature>
<feature type="region of interest" description="Disordered" evidence="1">
    <location>
        <begin position="212"/>
        <end position="316"/>
    </location>
</feature>
<protein>
    <submittedName>
        <fullName evidence="3">Uncharacterized protein</fullName>
    </submittedName>
</protein>
<dbReference type="EMBL" id="JAATVY010000003">
    <property type="protein sequence ID" value="NJC69209.1"/>
    <property type="molecule type" value="Genomic_DNA"/>
</dbReference>
<sequence>MPAADIEQRRAGLPVGPGLLWTGVGLAPVAALLVVLAGDNTGFMRFAVLLAVAAVALIGASLVLRREPDILRDQFEDILFEELDVFRDEVREDITTAARATHRAFGERVGTLQESVDSLRGEVEQLRVRVERGGVPTQRVSPPIPPVAAPASSLTSTSGVIPPVTGSHGVVRHTETVKVTRQTIVDQNDGGRATGTVYGGGRAAVDPVVPAQRPADRPTAQPLGGEAGAGGSWSEQLLRERLAEERRGGGRHDEPRYGDDRSDPRRWRAESGWGDGRTAGTDSHSGWRAADPAGDGLGDGTGVHTGDRWATLRSDDRGQELRMGEWRTTVHTDRSGAELRVEDRWAAVRREPDQTRDPQRPWERGRAADGGWGREAPGDRTVGRHGSAGPQGYSPGPQEYSAGPQEYSAGPQGYSPGPHGYEPRTWAGGEPRDESTAGWSAPRHGWGGGAQPALPATPSEPSASSWMQGWDARPDPVSERARPRHDDGGYRWNGRDDEERWR</sequence>
<feature type="region of interest" description="Disordered" evidence="1">
    <location>
        <begin position="136"/>
        <end position="167"/>
    </location>
</feature>
<feature type="compositionally biased region" description="Basic and acidic residues" evidence="1">
    <location>
        <begin position="237"/>
        <end position="269"/>
    </location>
</feature>
<feature type="compositionally biased region" description="Basic and acidic residues" evidence="1">
    <location>
        <begin position="333"/>
        <end position="367"/>
    </location>
</feature>
<keyword evidence="4" id="KW-1185">Reference proteome</keyword>
<organism evidence="3 4">
    <name type="scientific">Planosporangium thailandense</name>
    <dbReference type="NCBI Taxonomy" id="765197"/>
    <lineage>
        <taxon>Bacteria</taxon>
        <taxon>Bacillati</taxon>
        <taxon>Actinomycetota</taxon>
        <taxon>Actinomycetes</taxon>
        <taxon>Micromonosporales</taxon>
        <taxon>Micromonosporaceae</taxon>
        <taxon>Planosporangium</taxon>
    </lineage>
</organism>